<dbReference type="InterPro" id="IPR004107">
    <property type="entry name" value="Integrase_SAM-like_N"/>
</dbReference>
<dbReference type="Gene3D" id="1.10.150.130">
    <property type="match status" value="1"/>
</dbReference>
<name>A0A3N5BPS2_9THEO</name>
<feature type="domain" description="Core-binding (CB)" evidence="8">
    <location>
        <begin position="2"/>
        <end position="89"/>
    </location>
</feature>
<dbReference type="Pfam" id="PF00589">
    <property type="entry name" value="Phage_integrase"/>
    <property type="match status" value="1"/>
</dbReference>
<dbReference type="AlphaFoldDB" id="A0A3N5BPS2"/>
<comment type="function">
    <text evidence="1">Site-specific tyrosine recombinase, which acts by catalyzing the cutting and rejoining of the recombining DNA molecules.</text>
</comment>
<evidence type="ECO:0000259" key="7">
    <source>
        <dbReference type="PROSITE" id="PS51898"/>
    </source>
</evidence>
<evidence type="ECO:0000256" key="3">
    <source>
        <dbReference type="ARBA" id="ARBA00022908"/>
    </source>
</evidence>
<evidence type="ECO:0000313" key="10">
    <source>
        <dbReference type="Proteomes" id="UP000282654"/>
    </source>
</evidence>
<dbReference type="PROSITE" id="PS51898">
    <property type="entry name" value="TYR_RECOMBINASE"/>
    <property type="match status" value="1"/>
</dbReference>
<evidence type="ECO:0000256" key="6">
    <source>
        <dbReference type="PROSITE-ProRule" id="PRU01248"/>
    </source>
</evidence>
<evidence type="ECO:0000256" key="5">
    <source>
        <dbReference type="ARBA" id="ARBA00023172"/>
    </source>
</evidence>
<evidence type="ECO:0000256" key="1">
    <source>
        <dbReference type="ARBA" id="ARBA00003283"/>
    </source>
</evidence>
<gene>
    <name evidence="9" type="ORF">EDD75_0441</name>
</gene>
<dbReference type="PANTHER" id="PTHR30349">
    <property type="entry name" value="PHAGE INTEGRASE-RELATED"/>
    <property type="match status" value="1"/>
</dbReference>
<evidence type="ECO:0000256" key="4">
    <source>
        <dbReference type="ARBA" id="ARBA00023125"/>
    </source>
</evidence>
<dbReference type="InterPro" id="IPR050090">
    <property type="entry name" value="Tyrosine_recombinase_XerCD"/>
</dbReference>
<evidence type="ECO:0000259" key="8">
    <source>
        <dbReference type="PROSITE" id="PS51900"/>
    </source>
</evidence>
<keyword evidence="10" id="KW-1185">Reference proteome</keyword>
<dbReference type="Pfam" id="PF13495">
    <property type="entry name" value="Phage_int_SAM_4"/>
    <property type="match status" value="1"/>
</dbReference>
<dbReference type="SUPFAM" id="SSF56349">
    <property type="entry name" value="DNA breaking-rejoining enzymes"/>
    <property type="match status" value="1"/>
</dbReference>
<comment type="caution">
    <text evidence="9">The sequence shown here is derived from an EMBL/GenBank/DDBJ whole genome shotgun (WGS) entry which is preliminary data.</text>
</comment>
<keyword evidence="4 6" id="KW-0238">DNA-binding</keyword>
<feature type="domain" description="Tyr recombinase" evidence="7">
    <location>
        <begin position="110"/>
        <end position="284"/>
    </location>
</feature>
<dbReference type="InterPro" id="IPR010998">
    <property type="entry name" value="Integrase_recombinase_N"/>
</dbReference>
<organism evidence="9 10">
    <name type="scientific">Thermodesulfitimonas autotrophica</name>
    <dbReference type="NCBI Taxonomy" id="1894989"/>
    <lineage>
        <taxon>Bacteria</taxon>
        <taxon>Bacillati</taxon>
        <taxon>Bacillota</taxon>
        <taxon>Clostridia</taxon>
        <taxon>Thermoanaerobacterales</taxon>
        <taxon>Thermoanaerobacteraceae</taxon>
        <taxon>Thermodesulfitimonas</taxon>
    </lineage>
</organism>
<proteinExistence type="inferred from homology"/>
<dbReference type="GO" id="GO:0003677">
    <property type="term" value="F:DNA binding"/>
    <property type="evidence" value="ECO:0007669"/>
    <property type="project" value="UniProtKB-UniRule"/>
</dbReference>
<dbReference type="Proteomes" id="UP000282654">
    <property type="component" value="Unassembled WGS sequence"/>
</dbReference>
<dbReference type="Gene3D" id="1.10.443.10">
    <property type="entry name" value="Intergrase catalytic core"/>
    <property type="match status" value="1"/>
</dbReference>
<dbReference type="InterPro" id="IPR002104">
    <property type="entry name" value="Integrase_catalytic"/>
</dbReference>
<dbReference type="EMBL" id="RKRE01000001">
    <property type="protein sequence ID" value="RPF49622.1"/>
    <property type="molecule type" value="Genomic_DNA"/>
</dbReference>
<reference evidence="9 10" key="1">
    <citation type="submission" date="2018-11" db="EMBL/GenBank/DDBJ databases">
        <title>Genomic Encyclopedia of Type Strains, Phase IV (KMG-IV): sequencing the most valuable type-strain genomes for metagenomic binning, comparative biology and taxonomic classification.</title>
        <authorList>
            <person name="Goeker M."/>
        </authorList>
    </citation>
    <scope>NUCLEOTIDE SEQUENCE [LARGE SCALE GENOMIC DNA]</scope>
    <source>
        <strain evidence="9 10">DSM 102936</strain>
    </source>
</reference>
<dbReference type="PROSITE" id="PS51900">
    <property type="entry name" value="CB"/>
    <property type="match status" value="1"/>
</dbReference>
<dbReference type="InterPro" id="IPR044068">
    <property type="entry name" value="CB"/>
</dbReference>
<keyword evidence="5" id="KW-0233">DNA recombination</keyword>
<accession>A0A3N5BPS2</accession>
<evidence type="ECO:0000256" key="2">
    <source>
        <dbReference type="ARBA" id="ARBA00008857"/>
    </source>
</evidence>
<evidence type="ECO:0000313" key="9">
    <source>
        <dbReference type="EMBL" id="RPF49622.1"/>
    </source>
</evidence>
<dbReference type="GO" id="GO:0015074">
    <property type="term" value="P:DNA integration"/>
    <property type="evidence" value="ECO:0007669"/>
    <property type="project" value="UniProtKB-KW"/>
</dbReference>
<dbReference type="InterPro" id="IPR011010">
    <property type="entry name" value="DNA_brk_join_enz"/>
</dbReference>
<comment type="similarity">
    <text evidence="2">Belongs to the 'phage' integrase family.</text>
</comment>
<dbReference type="GO" id="GO:0006310">
    <property type="term" value="P:DNA recombination"/>
    <property type="evidence" value="ECO:0007669"/>
    <property type="project" value="UniProtKB-KW"/>
</dbReference>
<dbReference type="RefSeq" id="WP_211328041.1">
    <property type="nucleotide sequence ID" value="NZ_RKRE01000001.1"/>
</dbReference>
<dbReference type="PANTHER" id="PTHR30349:SF64">
    <property type="entry name" value="PROPHAGE INTEGRASE INTD-RELATED"/>
    <property type="match status" value="1"/>
</dbReference>
<dbReference type="InterPro" id="IPR013762">
    <property type="entry name" value="Integrase-like_cat_sf"/>
</dbReference>
<protein>
    <submittedName>
        <fullName evidence="9">Integrase/recombinase XerC</fullName>
    </submittedName>
</protein>
<keyword evidence="3" id="KW-0229">DNA integration</keyword>
<sequence>MGNADDCLTGFKLHLLGRGLATGTVKAYLTCLGCFASWWGRTTGEPFNPAAVTELDVADYRRHLQNRKRKPATVKLHLDVLSAFFTWACKSGLAQANPAEEVKRPAREAPPPRWLDRREVAALARSVQKHGTARDRALFTLLLHAGLRISEALSLKTQDIVIRDRSGHVKVRQGKGGTYREVPLNATARKILSEYMKDVSGGWLFPGRNGSSMTPRAAQKRLKELGRLAGVDVTPHKLRHTFCKMLVDAGESLDRVALLAGHASLDTTAVYTKPGRTDLEKAVEKLSWE</sequence>